<evidence type="ECO:0000256" key="3">
    <source>
        <dbReference type="ARBA" id="ARBA00022795"/>
    </source>
</evidence>
<organism evidence="6 7">
    <name type="scientific">Yoonia vestfoldensis</name>
    <dbReference type="NCBI Taxonomy" id="245188"/>
    <lineage>
        <taxon>Bacteria</taxon>
        <taxon>Pseudomonadati</taxon>
        <taxon>Pseudomonadota</taxon>
        <taxon>Alphaproteobacteria</taxon>
        <taxon>Rhodobacterales</taxon>
        <taxon>Paracoccaceae</taxon>
        <taxon>Yoonia</taxon>
    </lineage>
</organism>
<dbReference type="Gene3D" id="2.30.30.910">
    <property type="match status" value="1"/>
</dbReference>
<comment type="function">
    <text evidence="4 5">Required for flagellar hook formation. May act as a scaffolding protein.</text>
</comment>
<dbReference type="Pfam" id="PF03963">
    <property type="entry name" value="FlgD"/>
    <property type="match status" value="1"/>
</dbReference>
<accession>A0A1Y0EH16</accession>
<dbReference type="RefSeq" id="WP_087211270.1">
    <property type="nucleotide sequence ID" value="NZ_CP021431.1"/>
</dbReference>
<evidence type="ECO:0000256" key="4">
    <source>
        <dbReference type="ARBA" id="ARBA00024746"/>
    </source>
</evidence>
<proteinExistence type="inferred from homology"/>
<comment type="similarity">
    <text evidence="1 5">Belongs to the FlgD family.</text>
</comment>
<dbReference type="Gene3D" id="2.60.40.4070">
    <property type="match status" value="1"/>
</dbReference>
<reference evidence="6 7" key="1">
    <citation type="submission" date="2017-05" db="EMBL/GenBank/DDBJ databases">
        <title>Genome Sequence of Loktanella vestfoldensis Strain SMR4r Isolated from a Culture of the Diatom Skeletonema marinoi.</title>
        <authorList>
            <person name="Topel M."/>
            <person name="Pinder M.I.M."/>
            <person name="Johansson O.N."/>
            <person name="Kourtchenko O."/>
            <person name="Godhe A."/>
            <person name="Clarke A.K."/>
        </authorList>
    </citation>
    <scope>NUCLEOTIDE SEQUENCE [LARGE SCALE GENOMIC DNA]</scope>
    <source>
        <strain evidence="6 7">SMR4r</strain>
    </source>
</reference>
<dbReference type="OrthoDB" id="9785233at2"/>
<dbReference type="AlphaFoldDB" id="A0A1Y0EH16"/>
<evidence type="ECO:0000256" key="5">
    <source>
        <dbReference type="RuleBase" id="RU362076"/>
    </source>
</evidence>
<evidence type="ECO:0000256" key="1">
    <source>
        <dbReference type="ARBA" id="ARBA00010577"/>
    </source>
</evidence>
<gene>
    <name evidence="6" type="primary">flgD</name>
    <name evidence="6" type="ORF">LOKVESSMR4R_03478</name>
</gene>
<name>A0A1Y0EH16_9RHOB</name>
<keyword evidence="3 5" id="KW-1005">Bacterial flagellum biogenesis</keyword>
<evidence type="ECO:0000313" key="6">
    <source>
        <dbReference type="EMBL" id="ARU02748.1"/>
    </source>
</evidence>
<sequence>MDVDNKSLAAQNALLSKLGISTTQDKNAVPKEELGQTDFLKLMTAQLQNQDPFAPMDNGDFIAQMAQFSSVAGISKMSETMSGIADQMGQFRVASSVNYLGHSVMIPGNLARADDNGEIHGAIELERASVDTRIEFLDATTGESLHMLDMGGQASGLSGFAWTDLPEQYRDGSRGVRLDVLVNYGDGEGVQSLMPNVYAQVIGTSNTATNGAGLLETKDYGDVSAAEVLRFRL</sequence>
<dbReference type="KEGG" id="lvs:LOKVESSMR4R_03478"/>
<evidence type="ECO:0000256" key="2">
    <source>
        <dbReference type="ARBA" id="ARBA00016013"/>
    </source>
</evidence>
<keyword evidence="7" id="KW-1185">Reference proteome</keyword>
<protein>
    <recommendedName>
        <fullName evidence="2 5">Basal-body rod modification protein FlgD</fullName>
    </recommendedName>
</protein>
<dbReference type="InterPro" id="IPR005648">
    <property type="entry name" value="FlgD"/>
</dbReference>
<dbReference type="EMBL" id="CP021431">
    <property type="protein sequence ID" value="ARU02748.1"/>
    <property type="molecule type" value="Genomic_DNA"/>
</dbReference>
<evidence type="ECO:0000313" key="7">
    <source>
        <dbReference type="Proteomes" id="UP000195273"/>
    </source>
</evidence>
<dbReference type="GO" id="GO:0044781">
    <property type="term" value="P:bacterial-type flagellum organization"/>
    <property type="evidence" value="ECO:0007669"/>
    <property type="project" value="UniProtKB-UniRule"/>
</dbReference>
<dbReference type="Proteomes" id="UP000195273">
    <property type="component" value="Chromosome"/>
</dbReference>